<dbReference type="EMBL" id="JANKHO010001723">
    <property type="protein sequence ID" value="KAJ3499800.1"/>
    <property type="molecule type" value="Genomic_DNA"/>
</dbReference>
<organism evidence="3 4">
    <name type="scientific">Agrocybe chaxingu</name>
    <dbReference type="NCBI Taxonomy" id="84603"/>
    <lineage>
        <taxon>Eukaryota</taxon>
        <taxon>Fungi</taxon>
        <taxon>Dikarya</taxon>
        <taxon>Basidiomycota</taxon>
        <taxon>Agaricomycotina</taxon>
        <taxon>Agaricomycetes</taxon>
        <taxon>Agaricomycetidae</taxon>
        <taxon>Agaricales</taxon>
        <taxon>Agaricineae</taxon>
        <taxon>Strophariaceae</taxon>
        <taxon>Agrocybe</taxon>
    </lineage>
</organism>
<protein>
    <submittedName>
        <fullName evidence="3">Uncharacterized protein</fullName>
    </submittedName>
</protein>
<evidence type="ECO:0000313" key="4">
    <source>
        <dbReference type="Proteomes" id="UP001148786"/>
    </source>
</evidence>
<evidence type="ECO:0000256" key="2">
    <source>
        <dbReference type="SAM" id="MobiDB-lite"/>
    </source>
</evidence>
<dbReference type="AlphaFoldDB" id="A0A9W8MQM5"/>
<feature type="region of interest" description="Disordered" evidence="2">
    <location>
        <begin position="22"/>
        <end position="42"/>
    </location>
</feature>
<dbReference type="PANTHER" id="PTHR34598">
    <property type="entry name" value="BLL6449 PROTEIN"/>
    <property type="match status" value="1"/>
</dbReference>
<comment type="caution">
    <text evidence="3">The sequence shown here is derived from an EMBL/GenBank/DDBJ whole genome shotgun (WGS) entry which is preliminary data.</text>
</comment>
<evidence type="ECO:0000256" key="1">
    <source>
        <dbReference type="ARBA" id="ARBA00023604"/>
    </source>
</evidence>
<accession>A0A9W8MQM5</accession>
<feature type="compositionally biased region" description="Polar residues" evidence="2">
    <location>
        <begin position="26"/>
        <end position="42"/>
    </location>
</feature>
<dbReference type="PANTHER" id="PTHR34598:SF3">
    <property type="entry name" value="OXIDOREDUCTASE AN1597"/>
    <property type="match status" value="1"/>
</dbReference>
<gene>
    <name evidence="3" type="ORF">NLJ89_g10060</name>
</gene>
<dbReference type="OrthoDB" id="412788at2759"/>
<keyword evidence="4" id="KW-1185">Reference proteome</keyword>
<dbReference type="Proteomes" id="UP001148786">
    <property type="component" value="Unassembled WGS sequence"/>
</dbReference>
<name>A0A9W8MQM5_9AGAR</name>
<sequence length="98" mass="11121">MSSGPATTTAQLFYFVAPADGARPYQHTNADPLTGQRPRNYSSAEHETGFQYFYAPSNHKSFENDEEIEREYYPESIELIKKLTGASRVQLFDHSESP</sequence>
<dbReference type="InterPro" id="IPR044053">
    <property type="entry name" value="AsaB-like"/>
</dbReference>
<reference evidence="3" key="1">
    <citation type="submission" date="2022-07" db="EMBL/GenBank/DDBJ databases">
        <title>Genome Sequence of Agrocybe chaxingu.</title>
        <authorList>
            <person name="Buettner E."/>
        </authorList>
    </citation>
    <scope>NUCLEOTIDE SEQUENCE</scope>
    <source>
        <strain evidence="3">MP-N11</strain>
    </source>
</reference>
<proteinExistence type="inferred from homology"/>
<comment type="similarity">
    <text evidence="1">Belongs to the asaB hydroxylase/desaturase family.</text>
</comment>
<evidence type="ECO:0000313" key="3">
    <source>
        <dbReference type="EMBL" id="KAJ3499800.1"/>
    </source>
</evidence>
<dbReference type="GO" id="GO:0016491">
    <property type="term" value="F:oxidoreductase activity"/>
    <property type="evidence" value="ECO:0007669"/>
    <property type="project" value="InterPro"/>
</dbReference>